<evidence type="ECO:0000313" key="2">
    <source>
        <dbReference type="EMBL" id="CAB5221814.1"/>
    </source>
</evidence>
<dbReference type="GO" id="GO:0006260">
    <property type="term" value="P:DNA replication"/>
    <property type="evidence" value="ECO:0007669"/>
    <property type="project" value="InterPro"/>
</dbReference>
<keyword evidence="2" id="KW-0067">ATP-binding</keyword>
<proteinExistence type="predicted"/>
<dbReference type="InterPro" id="IPR027417">
    <property type="entry name" value="P-loop_NTPase"/>
</dbReference>
<dbReference type="PANTHER" id="PTHR30153">
    <property type="entry name" value="REPLICATIVE DNA HELICASE DNAB"/>
    <property type="match status" value="1"/>
</dbReference>
<keyword evidence="2" id="KW-0347">Helicase</keyword>
<dbReference type="EMBL" id="LR798295">
    <property type="protein sequence ID" value="CAB5221814.1"/>
    <property type="molecule type" value="Genomic_DNA"/>
</dbReference>
<keyword evidence="2" id="KW-0547">Nucleotide-binding</keyword>
<sequence length="411" mass="45965">MGMREEVDVISALCKNKDIHVLFENSIENMLKSTGDVWDFVKDYYNETRQVPDENLIATRFRDFEPSNNPGPTVYHVNRLKETFLDESLRLTVKKAAQLLQDNQSGKALNSLTSDITSLSRVTAKVRDIDVTDVEDAVSYFEKQRENAMNGVVGIKSNIAAFDVCLPMGISNGQLGVLLAYPAIGKSWLALYLAVQAWKNGRTPMILSLEMTEQEVRNRIFTIIGDGKWSHRALSSGRVNQDEFRAWAKENLEGKPPFKIISNDGGSEVNPNVVRAKIDQYKPDIVFIDYLQLMTDNSGTSQNETVKIKNLSRELKLLAISEQIPVVAIASATPDDASDLESVPQLGQVAWSRQIAYDADWVLAMGRKANSDALEIAFRKNRHGFLGDFIMLADFDKGKFSEVYDPGEGLM</sequence>
<keyword evidence="2" id="KW-0378">Hydrolase</keyword>
<dbReference type="Pfam" id="PF03796">
    <property type="entry name" value="DnaB_C"/>
    <property type="match status" value="1"/>
</dbReference>
<dbReference type="PANTHER" id="PTHR30153:SF2">
    <property type="entry name" value="REPLICATIVE DNA HELICASE"/>
    <property type="match status" value="1"/>
</dbReference>
<dbReference type="GO" id="GO:0005524">
    <property type="term" value="F:ATP binding"/>
    <property type="evidence" value="ECO:0007669"/>
    <property type="project" value="InterPro"/>
</dbReference>
<dbReference type="SUPFAM" id="SSF52540">
    <property type="entry name" value="P-loop containing nucleoside triphosphate hydrolases"/>
    <property type="match status" value="1"/>
</dbReference>
<reference evidence="2" key="1">
    <citation type="submission" date="2020-05" db="EMBL/GenBank/DDBJ databases">
        <authorList>
            <person name="Chiriac C."/>
            <person name="Salcher M."/>
            <person name="Ghai R."/>
            <person name="Kavagutti S V."/>
        </authorList>
    </citation>
    <scope>NUCLEOTIDE SEQUENCE</scope>
</reference>
<dbReference type="PROSITE" id="PS51199">
    <property type="entry name" value="SF4_HELICASE"/>
    <property type="match status" value="1"/>
</dbReference>
<name>A0A6J7X0H4_9CAUD</name>
<dbReference type="Gene3D" id="3.40.50.300">
    <property type="entry name" value="P-loop containing nucleotide triphosphate hydrolases"/>
    <property type="match status" value="1"/>
</dbReference>
<evidence type="ECO:0000259" key="1">
    <source>
        <dbReference type="PROSITE" id="PS51199"/>
    </source>
</evidence>
<dbReference type="GO" id="GO:0003678">
    <property type="term" value="F:DNA helicase activity"/>
    <property type="evidence" value="ECO:0007669"/>
    <property type="project" value="InterPro"/>
</dbReference>
<dbReference type="InterPro" id="IPR007694">
    <property type="entry name" value="DNA_helicase_DnaB-like_C"/>
</dbReference>
<organism evidence="2">
    <name type="scientific">uncultured Caudovirales phage</name>
    <dbReference type="NCBI Taxonomy" id="2100421"/>
    <lineage>
        <taxon>Viruses</taxon>
        <taxon>Duplodnaviria</taxon>
        <taxon>Heunggongvirae</taxon>
        <taxon>Uroviricota</taxon>
        <taxon>Caudoviricetes</taxon>
        <taxon>Peduoviridae</taxon>
        <taxon>Maltschvirus</taxon>
        <taxon>Maltschvirus maltsch</taxon>
    </lineage>
</organism>
<accession>A0A6J7X0H4</accession>
<protein>
    <submittedName>
        <fullName evidence="2">DnaB Replicative DNA helicase</fullName>
    </submittedName>
</protein>
<feature type="domain" description="SF4 helicase" evidence="1">
    <location>
        <begin position="148"/>
        <end position="407"/>
    </location>
</feature>
<gene>
    <name evidence="2" type="ORF">UFOVP359_82</name>
</gene>